<reference evidence="3 4" key="1">
    <citation type="submission" date="2016-12" db="EMBL/GenBank/DDBJ databases">
        <authorList>
            <person name="Song W.-J."/>
            <person name="Kurnit D.M."/>
        </authorList>
    </citation>
    <scope>NUCLEOTIDE SEQUENCE [LARGE SCALE GENOMIC DNA]</scope>
    <source>
        <strain evidence="3 4">CECT 9026</strain>
    </source>
</reference>
<dbReference type="Pfam" id="PF01522">
    <property type="entry name" value="Polysacc_deac_1"/>
    <property type="match status" value="1"/>
</dbReference>
<reference evidence="2 5" key="3">
    <citation type="journal article" date="2020" name="J. Nat. Prod.">
        <title>Genomics-Metabolomics Profiling Disclosed Marine Vibrio spartinae 3.6 as a Producer of a New Branched Side Chain Prodigiosin.</title>
        <authorList>
            <person name="Vitale G.A."/>
            <person name="Sciarretta M."/>
            <person name="Palma Esposito F."/>
            <person name="January G.G."/>
            <person name="Giaccio M."/>
            <person name="Bunk B."/>
            <person name="Sproer C."/>
            <person name="Bajerski F."/>
            <person name="Power D."/>
            <person name="Festa C."/>
            <person name="Monti M.C."/>
            <person name="D'Auria M.V."/>
            <person name="de Pascale D."/>
        </authorList>
    </citation>
    <scope>NUCLEOTIDE SEQUENCE [LARGE SCALE GENOMIC DNA]</scope>
    <source>
        <strain evidence="2 5">3.6</strain>
    </source>
</reference>
<dbReference type="Gene3D" id="3.20.20.370">
    <property type="entry name" value="Glycoside hydrolase/deacetylase"/>
    <property type="match status" value="1"/>
</dbReference>
<feature type="domain" description="NodB homology" evidence="1">
    <location>
        <begin position="1"/>
        <end position="47"/>
    </location>
</feature>
<dbReference type="InterPro" id="IPR011330">
    <property type="entry name" value="Glyco_hydro/deAcase_b/a-brl"/>
</dbReference>
<accession>A0A1N6M8Y7</accession>
<evidence type="ECO:0000259" key="1">
    <source>
        <dbReference type="PROSITE" id="PS51677"/>
    </source>
</evidence>
<keyword evidence="5" id="KW-1185">Reference proteome</keyword>
<dbReference type="GO" id="GO:0045493">
    <property type="term" value="P:xylan catabolic process"/>
    <property type="evidence" value="ECO:0007669"/>
    <property type="project" value="UniProtKB-KW"/>
</dbReference>
<dbReference type="Proteomes" id="UP000515264">
    <property type="component" value="Chromosome 2"/>
</dbReference>
<dbReference type="GO" id="GO:0016798">
    <property type="term" value="F:hydrolase activity, acting on glycosyl bonds"/>
    <property type="evidence" value="ECO:0007669"/>
    <property type="project" value="UniProtKB-KW"/>
</dbReference>
<name>A0A1N6M8Y7_9VIBR</name>
<evidence type="ECO:0000313" key="3">
    <source>
        <dbReference type="EMBL" id="SIO95826.1"/>
    </source>
</evidence>
<evidence type="ECO:0000313" key="5">
    <source>
        <dbReference type="Proteomes" id="UP000515264"/>
    </source>
</evidence>
<sequence length="47" mass="5172">MKEVGVAQNHSYTHPHLANYSYQQIINELSRTNQVIPNAGAPAPTPL</sequence>
<keyword evidence="3" id="KW-0378">Hydrolase</keyword>
<dbReference type="InterPro" id="IPR002509">
    <property type="entry name" value="NODB_dom"/>
</dbReference>
<keyword evidence="3" id="KW-0858">Xylan degradation</keyword>
<reference evidence="2" key="2">
    <citation type="submission" date="2019-11" db="EMBL/GenBank/DDBJ databases">
        <authorList>
            <person name="January G."/>
            <person name="Bunk B."/>
        </authorList>
    </citation>
    <scope>NUCLEOTIDE SEQUENCE</scope>
    <source>
        <strain evidence="2">3.6</strain>
    </source>
</reference>
<dbReference type="EMBL" id="CP046269">
    <property type="protein sequence ID" value="QMV16317.1"/>
    <property type="molecule type" value="Genomic_DNA"/>
</dbReference>
<dbReference type="PROSITE" id="PS51677">
    <property type="entry name" value="NODB"/>
    <property type="match status" value="1"/>
</dbReference>
<proteinExistence type="predicted"/>
<dbReference type="Proteomes" id="UP000184774">
    <property type="component" value="Unassembled WGS sequence"/>
</dbReference>
<dbReference type="EMBL" id="FSSB01000022">
    <property type="protein sequence ID" value="SIO95826.1"/>
    <property type="molecule type" value="Genomic_DNA"/>
</dbReference>
<keyword evidence="3" id="KW-0624">Polysaccharide degradation</keyword>
<keyword evidence="3" id="KW-0119">Carbohydrate metabolism</keyword>
<dbReference type="SUPFAM" id="SSF88713">
    <property type="entry name" value="Glycoside hydrolase/deacetylase"/>
    <property type="match status" value="1"/>
</dbReference>
<keyword evidence="3" id="KW-0326">Glycosidase</keyword>
<protein>
    <submittedName>
        <fullName evidence="3">Bifunctional xylanase/xylan deacetylase</fullName>
    </submittedName>
</protein>
<evidence type="ECO:0000313" key="2">
    <source>
        <dbReference type="EMBL" id="QMV16317.1"/>
    </source>
</evidence>
<organism evidence="3 4">
    <name type="scientific">Vibrio spartinae</name>
    <dbReference type="NCBI Taxonomy" id="1918945"/>
    <lineage>
        <taxon>Bacteria</taxon>
        <taxon>Pseudomonadati</taxon>
        <taxon>Pseudomonadota</taxon>
        <taxon>Gammaproteobacteria</taxon>
        <taxon>Vibrionales</taxon>
        <taxon>Vibrionaceae</taxon>
        <taxon>Vibrio</taxon>
    </lineage>
</organism>
<dbReference type="AlphaFoldDB" id="A0A1N6M8Y7"/>
<gene>
    <name evidence="3" type="ORF">VSP9026_03578</name>
    <name evidence="2" type="ORF">Vspart_03703</name>
</gene>
<dbReference type="GO" id="GO:0016810">
    <property type="term" value="F:hydrolase activity, acting on carbon-nitrogen (but not peptide) bonds"/>
    <property type="evidence" value="ECO:0007669"/>
    <property type="project" value="InterPro"/>
</dbReference>
<evidence type="ECO:0000313" key="4">
    <source>
        <dbReference type="Proteomes" id="UP000184774"/>
    </source>
</evidence>
<dbReference type="RefSeq" id="WP_205410519.1">
    <property type="nucleotide sequence ID" value="NZ_CP046269.1"/>
</dbReference>